<sequence length="344" mass="38793">MKKIDKLLNNIDEDQYLDNEKSLSENEKEKILNMTMNKIKNSSNQSKNKGKVVSLKKTVAIILASVLMISTLSFAADYFSFDAQLANLLNINGENEHLINGSGANINKSVESKGLRITATQVISDKNSLYIILKLKTKDGFSHSLKTFNEFDFEVKSNGSYRPSSSATFESIKSEDDDPNTSTILVTMEQEYINNSDIRLIFKDFGYAPYNKDKGEYGNFVSLIKGNWTLKFKLNCKDTSKTYIINKSYKINNTKVRVKTVTLSPLSVRIKSNGKYNHFISKVTMKDSTVYSGDDFFISNTSSYSTIGMDLFGRSESYASFSKILNPKDIKSITINDEIEVMMP</sequence>
<protein>
    <recommendedName>
        <fullName evidence="2">DUF4179 domain-containing protein</fullName>
    </recommendedName>
</protein>
<organism evidence="3">
    <name type="scientific">Intestinibacter bartlettii</name>
    <dbReference type="NCBI Taxonomy" id="261299"/>
    <lineage>
        <taxon>Bacteria</taxon>
        <taxon>Bacillati</taxon>
        <taxon>Bacillota</taxon>
        <taxon>Clostridia</taxon>
        <taxon>Peptostreptococcales</taxon>
        <taxon>Peptostreptococcaceae</taxon>
        <taxon>Intestinibacter</taxon>
    </lineage>
</organism>
<name>A0A6N2ZLV7_9FIRM</name>
<evidence type="ECO:0000313" key="3">
    <source>
        <dbReference type="EMBL" id="VYT80351.1"/>
    </source>
</evidence>
<keyword evidence="1" id="KW-0472">Membrane</keyword>
<keyword evidence="1" id="KW-1133">Transmembrane helix</keyword>
<accession>A0A6N2ZLV7</accession>
<gene>
    <name evidence="3" type="ORF">IBLFYP30_00124</name>
</gene>
<feature type="transmembrane region" description="Helical" evidence="1">
    <location>
        <begin position="59"/>
        <end position="81"/>
    </location>
</feature>
<dbReference type="AlphaFoldDB" id="A0A6N2ZLV7"/>
<dbReference type="RefSeq" id="WP_156530646.1">
    <property type="nucleotide sequence ID" value="NZ_CACRUE010000012.1"/>
</dbReference>
<feature type="domain" description="DUF4179" evidence="2">
    <location>
        <begin position="57"/>
        <end position="136"/>
    </location>
</feature>
<dbReference type="InterPro" id="IPR025436">
    <property type="entry name" value="DUF4179"/>
</dbReference>
<dbReference type="Gene3D" id="2.60.40.1630">
    <property type="entry name" value="bacillus anthracis domain"/>
    <property type="match status" value="1"/>
</dbReference>
<dbReference type="EMBL" id="CACRUE010000012">
    <property type="protein sequence ID" value="VYT80351.1"/>
    <property type="molecule type" value="Genomic_DNA"/>
</dbReference>
<evidence type="ECO:0000259" key="2">
    <source>
        <dbReference type="Pfam" id="PF13786"/>
    </source>
</evidence>
<keyword evidence="1" id="KW-0812">Transmembrane</keyword>
<proteinExistence type="predicted"/>
<reference evidence="3" key="1">
    <citation type="submission" date="2019-11" db="EMBL/GenBank/DDBJ databases">
        <authorList>
            <person name="Feng L."/>
        </authorList>
    </citation>
    <scope>NUCLEOTIDE SEQUENCE</scope>
    <source>
        <strain evidence="3">IbartlettiiLFYP30</strain>
    </source>
</reference>
<evidence type="ECO:0000256" key="1">
    <source>
        <dbReference type="SAM" id="Phobius"/>
    </source>
</evidence>
<dbReference type="Pfam" id="PF13786">
    <property type="entry name" value="DUF4179"/>
    <property type="match status" value="1"/>
</dbReference>